<dbReference type="Proteomes" id="UP000215506">
    <property type="component" value="Unassembled WGS sequence"/>
</dbReference>
<dbReference type="SUPFAM" id="SSF48557">
    <property type="entry name" value="L-aspartase-like"/>
    <property type="match status" value="1"/>
</dbReference>
<dbReference type="Gene3D" id="1.20.200.10">
    <property type="entry name" value="Fumarase/aspartase (Central domain)"/>
    <property type="match status" value="1"/>
</dbReference>
<dbReference type="Gene3D" id="1.10.275.10">
    <property type="entry name" value="Fumarase/aspartase (N-terminal domain)"/>
    <property type="match status" value="1"/>
</dbReference>
<dbReference type="EMBL" id="NGAF01000001">
    <property type="protein sequence ID" value="OXR47549.1"/>
    <property type="molecule type" value="Genomic_DNA"/>
</dbReference>
<dbReference type="GO" id="GO:0052883">
    <property type="term" value="F:tyrosine ammonia-lyase activity"/>
    <property type="evidence" value="ECO:0007669"/>
    <property type="project" value="UniProtKB-EC"/>
</dbReference>
<gene>
    <name evidence="2" type="ORF">B7C42_00674</name>
</gene>
<dbReference type="InterPro" id="IPR001106">
    <property type="entry name" value="Aromatic_Lyase"/>
</dbReference>
<protein>
    <submittedName>
        <fullName evidence="2">Tyrosine ammonia-lyase</fullName>
        <ecNumber evidence="2">4.3.1.23</ecNumber>
    </submittedName>
</protein>
<proteinExistence type="predicted"/>
<dbReference type="InterPro" id="IPR008948">
    <property type="entry name" value="L-Aspartase-like"/>
</dbReference>
<dbReference type="EC" id="4.3.1.23" evidence="2"/>
<comment type="caution">
    <text evidence="2">The sequence shown here is derived from an EMBL/GenBank/DDBJ whole genome shotgun (WGS) entry which is preliminary data.</text>
</comment>
<dbReference type="AlphaFoldDB" id="A0A231HFD0"/>
<dbReference type="FunFam" id="1.10.275.10:FF:000005">
    <property type="entry name" value="Histidine ammonia-lyase"/>
    <property type="match status" value="1"/>
</dbReference>
<dbReference type="PANTHER" id="PTHR10362">
    <property type="entry name" value="HISTIDINE AMMONIA-LYASE"/>
    <property type="match status" value="1"/>
</dbReference>
<keyword evidence="3" id="KW-1185">Reference proteome</keyword>
<sequence>MTTTSTELVLDGNGLRLTDVAAVARRDAPISVSIAPVAQAGMSESVLLKNELLETGIPIYGVTTGFGDSVNRQIAPSKAAALQRNLILYHLNGVGPIATPEVARATMLIRANCLTRGPSAIRPEVVATLLRHLDEDILPLIPERGSLGASGDLVPLCYVAAALIGEGEVRYRGETRPALDALREAGIAPVALGPKEGLALINGTSFTAAFAALALADAAELAYAADVATAMTCEALLGNASHFHPFVHANKPHPGQGASAALIRELLAGSKLTTSYEEILVRRDTLDGRGFLLLDHRIQDKYSVRCAPHVNGVLRDSLEWTRRWVETEINSSTDNPLFAWETGELHHGGNFYAGHVGQAMDSLKVAVASLADLLDRQLALVVDEKFNAGLTANLVAPLPESDRQSGLHHGFKGMQIAASAVTAEALGLSGPATVLSRSTESHNQDKVSMGTIAARDARTIIELTRQVTAIHLIALAQAIDIRGAAQAAPAVRRVHELIRAHVPFTDRDRRMDRDIERVARLIADGSVRAAADVADPLFTPHG</sequence>
<evidence type="ECO:0000313" key="2">
    <source>
        <dbReference type="EMBL" id="OXR47549.1"/>
    </source>
</evidence>
<dbReference type="RefSeq" id="WP_094024321.1">
    <property type="nucleotide sequence ID" value="NZ_NGAF01000001.1"/>
</dbReference>
<name>A0A231HFD0_9NOCA</name>
<keyword evidence="1 2" id="KW-0456">Lyase</keyword>
<dbReference type="InterPro" id="IPR024083">
    <property type="entry name" value="Fumarase/histidase_N"/>
</dbReference>
<accession>A0A231HFD0</accession>
<dbReference type="CDD" id="cd00332">
    <property type="entry name" value="PAL-HAL"/>
    <property type="match status" value="1"/>
</dbReference>
<organism evidence="2 3">
    <name type="scientific">Nocardia cerradoensis</name>
    <dbReference type="NCBI Taxonomy" id="85688"/>
    <lineage>
        <taxon>Bacteria</taxon>
        <taxon>Bacillati</taxon>
        <taxon>Actinomycetota</taxon>
        <taxon>Actinomycetes</taxon>
        <taxon>Mycobacteriales</taxon>
        <taxon>Nocardiaceae</taxon>
        <taxon>Nocardia</taxon>
    </lineage>
</organism>
<evidence type="ECO:0000313" key="3">
    <source>
        <dbReference type="Proteomes" id="UP000215506"/>
    </source>
</evidence>
<dbReference type="Pfam" id="PF00221">
    <property type="entry name" value="Lyase_aromatic"/>
    <property type="match status" value="1"/>
</dbReference>
<evidence type="ECO:0000256" key="1">
    <source>
        <dbReference type="ARBA" id="ARBA00023239"/>
    </source>
</evidence>
<reference evidence="2 3" key="1">
    <citation type="submission" date="2017-07" db="EMBL/GenBank/DDBJ databases">
        <title>First draft Genome Sequence of Nocardia cerradoensis isolated from human infection.</title>
        <authorList>
            <person name="Carrasco G."/>
        </authorList>
    </citation>
    <scope>NUCLEOTIDE SEQUENCE [LARGE SCALE GENOMIC DNA]</scope>
    <source>
        <strain evidence="2 3">CNM20130759</strain>
    </source>
</reference>